<protein>
    <submittedName>
        <fullName evidence="1">Protein YlqD</fullName>
    </submittedName>
</protein>
<dbReference type="RefSeq" id="WP_003336875.1">
    <property type="nucleotide sequence ID" value="NZ_CP007806.1"/>
</dbReference>
<dbReference type="Pfam" id="PF11068">
    <property type="entry name" value="YlqD"/>
    <property type="match status" value="1"/>
</dbReference>
<proteinExistence type="predicted"/>
<dbReference type="AlphaFoldDB" id="A0A075RE21"/>
<reference evidence="1 2" key="1">
    <citation type="journal article" date="2011" name="J. Bacteriol.">
        <title>Genome sequence of Brevibacillus laterosporus LMG 15441, a pathogen of invertebrates.</title>
        <authorList>
            <person name="Djukic M."/>
            <person name="Poehlein A."/>
            <person name="Thurmer A."/>
            <person name="Daniel R."/>
        </authorList>
    </citation>
    <scope>NUCLEOTIDE SEQUENCE [LARGE SCALE GENOMIC DNA]</scope>
    <source>
        <strain evidence="1 2">LMG 15441</strain>
    </source>
</reference>
<dbReference type="EMBL" id="CP007806">
    <property type="protein sequence ID" value="AIG27645.1"/>
    <property type="molecule type" value="Genomic_DNA"/>
</dbReference>
<gene>
    <name evidence="1" type="primary">ylqD</name>
    <name evidence="1" type="ORF">BRLA_c033330</name>
</gene>
<sequence>MISIERLVHVKVVLTEKTKALLREEYEKQAQYVHMELEQWRFQRKKILAEAEKRGSEGVRLALERLDQEEGALREKLELISIQLEQVERLPLESELHQQTLKSQVEMKVGDRWNEKMADAEIIIRDGIVIEIRQGGKSL</sequence>
<accession>A0A075RE21</accession>
<name>A0A075RE21_BRELA</name>
<organism evidence="1 2">
    <name type="scientific">Brevibacillus laterosporus LMG 15441</name>
    <dbReference type="NCBI Taxonomy" id="1042163"/>
    <lineage>
        <taxon>Bacteria</taxon>
        <taxon>Bacillati</taxon>
        <taxon>Bacillota</taxon>
        <taxon>Bacilli</taxon>
        <taxon>Bacillales</taxon>
        <taxon>Paenibacillaceae</taxon>
        <taxon>Brevibacillus</taxon>
    </lineage>
</organism>
<dbReference type="InterPro" id="IPR021297">
    <property type="entry name" value="YlqD"/>
</dbReference>
<dbReference type="Proteomes" id="UP000005850">
    <property type="component" value="Chromosome"/>
</dbReference>
<dbReference type="HOGENOM" id="CLU_135539_1_0_9"/>
<evidence type="ECO:0000313" key="2">
    <source>
        <dbReference type="Proteomes" id="UP000005850"/>
    </source>
</evidence>
<evidence type="ECO:0000313" key="1">
    <source>
        <dbReference type="EMBL" id="AIG27645.1"/>
    </source>
</evidence>
<dbReference type="STRING" id="1042163.BRLA_c033330"/>
<keyword evidence="2" id="KW-1185">Reference proteome</keyword>
<dbReference type="Gene3D" id="6.10.140.1110">
    <property type="match status" value="1"/>
</dbReference>
<dbReference type="KEGG" id="blr:BRLA_c033330"/>